<dbReference type="PANTHER" id="PTHR42085">
    <property type="entry name" value="F-BOX DOMAIN-CONTAINING PROTEIN"/>
    <property type="match status" value="1"/>
</dbReference>
<dbReference type="Proteomes" id="UP000637239">
    <property type="component" value="Chromosome 2"/>
</dbReference>
<dbReference type="RefSeq" id="XP_043133790.1">
    <property type="nucleotide sequence ID" value="XM_043285060.1"/>
</dbReference>
<feature type="region of interest" description="Disordered" evidence="1">
    <location>
        <begin position="263"/>
        <end position="283"/>
    </location>
</feature>
<dbReference type="KEGG" id="ache:ACHE_20726S"/>
<reference evidence="2" key="1">
    <citation type="submission" date="2021-01" db="EMBL/GenBank/DDBJ databases">
        <authorList>
            <consortium name="Aspergillus chevalieri M1 genome sequencing consortium"/>
            <person name="Kazuki M."/>
            <person name="Futagami T."/>
        </authorList>
    </citation>
    <scope>NUCLEOTIDE SEQUENCE</scope>
    <source>
        <strain evidence="2">M1</strain>
    </source>
</reference>
<dbReference type="AlphaFoldDB" id="A0A7R7VJY3"/>
<evidence type="ECO:0008006" key="4">
    <source>
        <dbReference type="Google" id="ProtNLM"/>
    </source>
</evidence>
<dbReference type="GeneID" id="66979627"/>
<dbReference type="PANTHER" id="PTHR42085:SF2">
    <property type="entry name" value="F-BOX DOMAIN-CONTAINING PROTEIN"/>
    <property type="match status" value="1"/>
</dbReference>
<evidence type="ECO:0000313" key="3">
    <source>
        <dbReference type="Proteomes" id="UP000637239"/>
    </source>
</evidence>
<proteinExistence type="predicted"/>
<reference evidence="2" key="2">
    <citation type="submission" date="2021-02" db="EMBL/GenBank/DDBJ databases">
        <title>Aspergillus chevalieri M1 genome sequence.</title>
        <authorList>
            <person name="Kadooka C."/>
            <person name="Mori K."/>
            <person name="Futagami T."/>
        </authorList>
    </citation>
    <scope>NUCLEOTIDE SEQUENCE</scope>
    <source>
        <strain evidence="2">M1</strain>
    </source>
</reference>
<evidence type="ECO:0000256" key="1">
    <source>
        <dbReference type="SAM" id="MobiDB-lite"/>
    </source>
</evidence>
<protein>
    <recommendedName>
        <fullName evidence="4">F-box domain-containing protein</fullName>
    </recommendedName>
</protein>
<keyword evidence="3" id="KW-1185">Reference proteome</keyword>
<evidence type="ECO:0000313" key="2">
    <source>
        <dbReference type="EMBL" id="BCR85268.1"/>
    </source>
</evidence>
<accession>A0A7R7VJY3</accession>
<organism evidence="2 3">
    <name type="scientific">Aspergillus chevalieri</name>
    <name type="common">Eurotium chevalieri</name>
    <dbReference type="NCBI Taxonomy" id="182096"/>
    <lineage>
        <taxon>Eukaryota</taxon>
        <taxon>Fungi</taxon>
        <taxon>Dikarya</taxon>
        <taxon>Ascomycota</taxon>
        <taxon>Pezizomycotina</taxon>
        <taxon>Eurotiomycetes</taxon>
        <taxon>Eurotiomycetidae</taxon>
        <taxon>Eurotiales</taxon>
        <taxon>Aspergillaceae</taxon>
        <taxon>Aspergillus</taxon>
        <taxon>Aspergillus subgen. Aspergillus</taxon>
    </lineage>
</organism>
<feature type="region of interest" description="Disordered" evidence="1">
    <location>
        <begin position="1"/>
        <end position="45"/>
    </location>
</feature>
<feature type="compositionally biased region" description="Acidic residues" evidence="1">
    <location>
        <begin position="30"/>
        <end position="40"/>
    </location>
</feature>
<sequence>MLSITKTMEDLTLQDPYPDFDWGPSRGVGGEEEEEEEEIESREPRQPFRFLDLPSELRLRIYSFVLFATTRRRWLQQTRTTGSVGASSKNPPTAPLSERLPLFLVSKQVHLEASDYFYSIQTFRVFPIQDYSKMPTIRSLPPLYRPSISNIELILGSSWTKPPKSWTVNNGLGLEDMHRVRTLKVFIECDPSHPVFEGFRISKGFYTDFAGDLLRKILERLPNLKHVEFDGYPSVRRHGALMMRLLQETKVAKKQIVWGPERQWRHDKESESEGEEEQVVELS</sequence>
<gene>
    <name evidence="2" type="ORF">ACHE_20726S</name>
</gene>
<feature type="compositionally biased region" description="Acidic residues" evidence="1">
    <location>
        <begin position="272"/>
        <end position="283"/>
    </location>
</feature>
<name>A0A7R7VJY3_ASPCH</name>
<dbReference type="EMBL" id="AP024417">
    <property type="protein sequence ID" value="BCR85268.1"/>
    <property type="molecule type" value="Genomic_DNA"/>
</dbReference>
<dbReference type="InterPro" id="IPR038883">
    <property type="entry name" value="AN11006-like"/>
</dbReference>